<evidence type="ECO:0000313" key="12">
    <source>
        <dbReference type="Proteomes" id="UP000067689"/>
    </source>
</evidence>
<comment type="pathway">
    <text evidence="1">Carbohydrate acid metabolism.</text>
</comment>
<dbReference type="KEGG" id="aer:AERYTH_08065"/>
<evidence type="ECO:0000256" key="5">
    <source>
        <dbReference type="ARBA" id="ARBA00022741"/>
    </source>
</evidence>
<dbReference type="FunFam" id="3.40.50.300:FF:000522">
    <property type="entry name" value="Gluconokinase"/>
    <property type="match status" value="1"/>
</dbReference>
<dbReference type="GO" id="GO:0046316">
    <property type="term" value="F:gluconokinase activity"/>
    <property type="evidence" value="ECO:0007669"/>
    <property type="project" value="UniProtKB-EC"/>
</dbReference>
<dbReference type="PATRIC" id="fig|2041.4.peg.1692"/>
<organism evidence="11 12">
    <name type="scientific">Aeromicrobium erythreum</name>
    <dbReference type="NCBI Taxonomy" id="2041"/>
    <lineage>
        <taxon>Bacteria</taxon>
        <taxon>Bacillati</taxon>
        <taxon>Actinomycetota</taxon>
        <taxon>Actinomycetes</taxon>
        <taxon>Propionibacteriales</taxon>
        <taxon>Nocardioidaceae</taxon>
        <taxon>Aeromicrobium</taxon>
    </lineage>
</organism>
<dbReference type="InterPro" id="IPR006001">
    <property type="entry name" value="Therm_gnt_kin"/>
</dbReference>
<keyword evidence="4 10" id="KW-0808">Transferase</keyword>
<evidence type="ECO:0000256" key="8">
    <source>
        <dbReference type="ARBA" id="ARBA00023064"/>
    </source>
</evidence>
<dbReference type="GO" id="GO:0005524">
    <property type="term" value="F:ATP binding"/>
    <property type="evidence" value="ECO:0007669"/>
    <property type="project" value="UniProtKB-KW"/>
</dbReference>
<dbReference type="GO" id="GO:0005737">
    <property type="term" value="C:cytoplasm"/>
    <property type="evidence" value="ECO:0007669"/>
    <property type="project" value="TreeGrafter"/>
</dbReference>
<keyword evidence="8" id="KW-0311">Gluconate utilization</keyword>
<dbReference type="PANTHER" id="PTHR43442:SF3">
    <property type="entry name" value="GLUCONOKINASE-RELATED"/>
    <property type="match status" value="1"/>
</dbReference>
<proteinExistence type="inferred from homology"/>
<dbReference type="NCBIfam" id="TIGR01313">
    <property type="entry name" value="therm_gnt_kin"/>
    <property type="match status" value="1"/>
</dbReference>
<dbReference type="Pfam" id="PF13671">
    <property type="entry name" value="AAA_33"/>
    <property type="match status" value="1"/>
</dbReference>
<dbReference type="PANTHER" id="PTHR43442">
    <property type="entry name" value="GLUCONOKINASE-RELATED"/>
    <property type="match status" value="1"/>
</dbReference>
<keyword evidence="7 10" id="KW-0067">ATP-binding</keyword>
<keyword evidence="6 10" id="KW-0418">Kinase</keyword>
<keyword evidence="5 10" id="KW-0547">Nucleotide-binding</keyword>
<dbReference type="GO" id="GO:0019521">
    <property type="term" value="P:D-gluconate metabolic process"/>
    <property type="evidence" value="ECO:0007669"/>
    <property type="project" value="UniProtKB-KW"/>
</dbReference>
<gene>
    <name evidence="11" type="ORF">AERYTH_08065</name>
</gene>
<dbReference type="AlphaFoldDB" id="A0A0U3T1J9"/>
<dbReference type="CDD" id="cd02021">
    <property type="entry name" value="GntK"/>
    <property type="match status" value="1"/>
</dbReference>
<evidence type="ECO:0000256" key="4">
    <source>
        <dbReference type="ARBA" id="ARBA00022679"/>
    </source>
</evidence>
<accession>A0A0U3T1J9</accession>
<sequence>MNGALQVVVMGVSGTGKSAVGSRVGERLGVPYVEGDEHHPAANIAKMAAGTPLTDDDRRPWLEELAEVLASRERAGTSTLLGCSALRRTYRDLLRGGLPAGTVGFLHLVAEPEVLHRRMEEREHFMPPSLLRSQLATLEPLEPDELGTAIHVDAPLDVVVERGVEAVRALAGRGAAQR</sequence>
<evidence type="ECO:0000256" key="9">
    <source>
        <dbReference type="ARBA" id="ARBA00048090"/>
    </source>
</evidence>
<reference evidence="11 12" key="1">
    <citation type="journal article" date="1991" name="Int. J. Syst. Bacteriol.">
        <title>Description of the erythromycin-producing bacterium Arthrobacter sp. strain NRRL B-3381 as Aeromicrobium erythreum gen. nov., sp. nov.</title>
        <authorList>
            <person name="Miller E.S."/>
            <person name="Woese C.R."/>
            <person name="Brenner S."/>
        </authorList>
    </citation>
    <scope>NUCLEOTIDE SEQUENCE [LARGE SCALE GENOMIC DNA]</scope>
    <source>
        <strain evidence="11 12">AR18</strain>
    </source>
</reference>
<evidence type="ECO:0000256" key="1">
    <source>
        <dbReference type="ARBA" id="ARBA00004761"/>
    </source>
</evidence>
<dbReference type="EC" id="2.7.1.12" evidence="3 10"/>
<evidence type="ECO:0000256" key="3">
    <source>
        <dbReference type="ARBA" id="ARBA00012054"/>
    </source>
</evidence>
<evidence type="ECO:0000313" key="11">
    <source>
        <dbReference type="EMBL" id="ALX04650.1"/>
    </source>
</evidence>
<dbReference type="EMBL" id="CP011502">
    <property type="protein sequence ID" value="ALX04650.1"/>
    <property type="molecule type" value="Genomic_DNA"/>
</dbReference>
<keyword evidence="12" id="KW-1185">Reference proteome</keyword>
<comment type="catalytic activity">
    <reaction evidence="9 10">
        <text>D-gluconate + ATP = 6-phospho-D-gluconate + ADP + H(+)</text>
        <dbReference type="Rhea" id="RHEA:19433"/>
        <dbReference type="ChEBI" id="CHEBI:15378"/>
        <dbReference type="ChEBI" id="CHEBI:18391"/>
        <dbReference type="ChEBI" id="CHEBI:30616"/>
        <dbReference type="ChEBI" id="CHEBI:58759"/>
        <dbReference type="ChEBI" id="CHEBI:456216"/>
        <dbReference type="EC" id="2.7.1.12"/>
    </reaction>
</comment>
<dbReference type="Proteomes" id="UP000067689">
    <property type="component" value="Chromosome"/>
</dbReference>
<dbReference type="Gene3D" id="3.40.50.300">
    <property type="entry name" value="P-loop containing nucleotide triphosphate hydrolases"/>
    <property type="match status" value="1"/>
</dbReference>
<evidence type="ECO:0000256" key="10">
    <source>
        <dbReference type="RuleBase" id="RU363066"/>
    </source>
</evidence>
<name>A0A0U3T1J9_9ACTN</name>
<evidence type="ECO:0000256" key="7">
    <source>
        <dbReference type="ARBA" id="ARBA00022840"/>
    </source>
</evidence>
<comment type="similarity">
    <text evidence="2 10">Belongs to the gluconokinase GntK/GntV family.</text>
</comment>
<dbReference type="InterPro" id="IPR027417">
    <property type="entry name" value="P-loop_NTPase"/>
</dbReference>
<protein>
    <recommendedName>
        <fullName evidence="3 10">Gluconokinase</fullName>
        <ecNumber evidence="3 10">2.7.1.12</ecNumber>
    </recommendedName>
</protein>
<dbReference type="SUPFAM" id="SSF52540">
    <property type="entry name" value="P-loop containing nucleoside triphosphate hydrolases"/>
    <property type="match status" value="1"/>
</dbReference>
<evidence type="ECO:0000256" key="6">
    <source>
        <dbReference type="ARBA" id="ARBA00022777"/>
    </source>
</evidence>
<dbReference type="STRING" id="2041.AERYTH_08065"/>
<evidence type="ECO:0000256" key="2">
    <source>
        <dbReference type="ARBA" id="ARBA00008420"/>
    </source>
</evidence>